<dbReference type="Proteomes" id="UP000801492">
    <property type="component" value="Unassembled WGS sequence"/>
</dbReference>
<keyword evidence="4" id="KW-1185">Reference proteome</keyword>
<dbReference type="PANTHER" id="PTHR46388:SF2">
    <property type="entry name" value="NHL REPEAT-CONTAINING PROTEIN 2"/>
    <property type="match status" value="1"/>
</dbReference>
<dbReference type="Pfam" id="PF13905">
    <property type="entry name" value="Thioredoxin_8"/>
    <property type="match status" value="1"/>
</dbReference>
<dbReference type="AlphaFoldDB" id="A0A8K0GDC6"/>
<keyword evidence="1" id="KW-0677">Repeat</keyword>
<dbReference type="InterPro" id="IPR012336">
    <property type="entry name" value="Thioredoxin-like_fold"/>
</dbReference>
<dbReference type="InterPro" id="IPR011042">
    <property type="entry name" value="6-blade_b-propeller_TolB-like"/>
</dbReference>
<dbReference type="EMBL" id="VTPC01006528">
    <property type="protein sequence ID" value="KAF2894856.1"/>
    <property type="molecule type" value="Genomic_DNA"/>
</dbReference>
<dbReference type="Gene3D" id="3.40.30.10">
    <property type="entry name" value="Glutaredoxin"/>
    <property type="match status" value="1"/>
</dbReference>
<proteinExistence type="predicted"/>
<evidence type="ECO:0000259" key="2">
    <source>
        <dbReference type="PROSITE" id="PS51352"/>
    </source>
</evidence>
<gene>
    <name evidence="3" type="ORF">ILUMI_11326</name>
</gene>
<dbReference type="PROSITE" id="PS51352">
    <property type="entry name" value="THIOREDOXIN_2"/>
    <property type="match status" value="1"/>
</dbReference>
<dbReference type="Gene3D" id="2.120.10.30">
    <property type="entry name" value="TolB, C-terminal domain"/>
    <property type="match status" value="3"/>
</dbReference>
<sequence>MDGEDEFFDSISYSHQKLTQYIRKKGVIQQDLAVKEYLADIKYPPVGDFQKGLEWFNVSEPLSFTKHLKGKVVLLDFFTYCCINCMHILPDLKDIENEFSVEDGLVVIGVHSAKFENEKVSKYILAAVQRYNIAHPVVNDNESFMWRNCDVHCWPTLVLLGPNANPIVMLMGEGHKEDLLLYIKNAIEYYKSRNEISSHKIPFKSAYHLLPDLKGPLLFPGKIASYIDEQNNSEILAISDTGSNRILVVQHDGTLIQEVGGSRMGFKDGNLEEAQFNAPQGLTFLDNYTLFVADTENHAIRKIDLKNNHVSTVAGIGEQGRDHKGGRSGTCQEISSPWDVCIFKTPDLGSSTDNNLKNVLIIAMAGTHQIWALFLADTIWWKNQRFTAGTCVCIAGSGREENKNNQYPHASAFAQPSGLALCNKNKEVYIADSESSSIRRLSLVDGKVSAVVGGDRNPNNLFAFGDKDGKQYESKLQHVLGLAMAKAEDVLFVADTYNHKIKKVDISTNTISTINTSGTNLNEPAGLCISADGKKLYIADTNNHDIRIIEFDSNYSIVKINKLELKLNIKKRISKIDKSKLHLVLGKPVFVNSKGGKLIITTNLDFRDGLALASDAPQNWNVHLPSASWSCVPNSDSNVLNFDVVISVPPMDVENAVVDFVYNLVTCSSDSCFPRSFIIQQPVNFSTNAPFSQNVSLKLSLDRSKVALELLNKY</sequence>
<evidence type="ECO:0000313" key="3">
    <source>
        <dbReference type="EMBL" id="KAF2894856.1"/>
    </source>
</evidence>
<protein>
    <recommendedName>
        <fullName evidence="2">Thioredoxin domain-containing protein</fullName>
    </recommendedName>
</protein>
<dbReference type="Pfam" id="PF01436">
    <property type="entry name" value="NHL"/>
    <property type="match status" value="2"/>
</dbReference>
<evidence type="ECO:0000256" key="1">
    <source>
        <dbReference type="ARBA" id="ARBA00022737"/>
    </source>
</evidence>
<dbReference type="InterPro" id="IPR045302">
    <property type="entry name" value="NHL2_NHL_rpt_dom"/>
</dbReference>
<comment type="caution">
    <text evidence="3">The sequence shown here is derived from an EMBL/GenBank/DDBJ whole genome shotgun (WGS) entry which is preliminary data.</text>
</comment>
<dbReference type="CDD" id="cd14951">
    <property type="entry name" value="NHL-2_like"/>
    <property type="match status" value="1"/>
</dbReference>
<dbReference type="PANTHER" id="PTHR46388">
    <property type="entry name" value="NHL REPEAT-CONTAINING PROTEIN 2"/>
    <property type="match status" value="1"/>
</dbReference>
<dbReference type="OrthoDB" id="273823at2759"/>
<accession>A0A8K0GDC6</accession>
<dbReference type="InterPro" id="IPR036249">
    <property type="entry name" value="Thioredoxin-like_sf"/>
</dbReference>
<dbReference type="InterPro" id="IPR013766">
    <property type="entry name" value="Thioredoxin_domain"/>
</dbReference>
<evidence type="ECO:0000313" key="4">
    <source>
        <dbReference type="Proteomes" id="UP000801492"/>
    </source>
</evidence>
<dbReference type="InterPro" id="IPR001258">
    <property type="entry name" value="NHL_repeat"/>
</dbReference>
<organism evidence="3 4">
    <name type="scientific">Ignelater luminosus</name>
    <name type="common">Cucubano</name>
    <name type="synonym">Pyrophorus luminosus</name>
    <dbReference type="NCBI Taxonomy" id="2038154"/>
    <lineage>
        <taxon>Eukaryota</taxon>
        <taxon>Metazoa</taxon>
        <taxon>Ecdysozoa</taxon>
        <taxon>Arthropoda</taxon>
        <taxon>Hexapoda</taxon>
        <taxon>Insecta</taxon>
        <taxon>Pterygota</taxon>
        <taxon>Neoptera</taxon>
        <taxon>Endopterygota</taxon>
        <taxon>Coleoptera</taxon>
        <taxon>Polyphaga</taxon>
        <taxon>Elateriformia</taxon>
        <taxon>Elateroidea</taxon>
        <taxon>Elateridae</taxon>
        <taxon>Agrypninae</taxon>
        <taxon>Pyrophorini</taxon>
        <taxon>Ignelater</taxon>
    </lineage>
</organism>
<dbReference type="SUPFAM" id="SSF52833">
    <property type="entry name" value="Thioredoxin-like"/>
    <property type="match status" value="1"/>
</dbReference>
<feature type="domain" description="Thioredoxin" evidence="2">
    <location>
        <begin position="32"/>
        <end position="188"/>
    </location>
</feature>
<name>A0A8K0GDC6_IGNLU</name>
<reference evidence="3" key="1">
    <citation type="submission" date="2019-08" db="EMBL/GenBank/DDBJ databases">
        <title>The genome of the North American firefly Photinus pyralis.</title>
        <authorList>
            <consortium name="Photinus pyralis genome working group"/>
            <person name="Fallon T.R."/>
            <person name="Sander Lower S.E."/>
            <person name="Weng J.-K."/>
        </authorList>
    </citation>
    <scope>NUCLEOTIDE SEQUENCE</scope>
    <source>
        <strain evidence="3">TRF0915ILg1</strain>
        <tissue evidence="3">Whole body</tissue>
    </source>
</reference>
<dbReference type="SUPFAM" id="SSF101898">
    <property type="entry name" value="NHL repeat"/>
    <property type="match status" value="1"/>
</dbReference>